<dbReference type="OrthoDB" id="4191603at2"/>
<protein>
    <recommendedName>
        <fullName evidence="2">Isoprenyl transferase</fullName>
        <ecNumber evidence="2">2.5.1.-</ecNumber>
    </recommendedName>
</protein>
<sequence length="264" mass="30106">MSFENVDYKSLNIPAAPFSDPSIIPSFPKGKVPRHVGLIMDGNGRWAQQRGLVRTDGHQAAEPVVCDVIAGAIEAGVRYLSLYTFSTENWKRSPSEVRFLMGFSRDIIRRRVAQLDGWGVRIRWSGRRPRLWKSVIDELEIAEERTKHNTTIDVVFCINYGGRAEIADAAAEIARQVRDGKIEGDRVTEKMFAQHLYNPDIPDCDLVIRTSGEQRTSNFLAWEAAYAELDFAPELFPDYGRQAFWRSIEHYVNRDRRFGGVKKA</sequence>
<gene>
    <name evidence="3" type="ORF">PSSU_0489</name>
</gene>
<comment type="cofactor">
    <cofactor evidence="2">
        <name>Mg(2+)</name>
        <dbReference type="ChEBI" id="CHEBI:18420"/>
    </cofactor>
    <text evidence="2">Binds 2 magnesium ions per subunit.</text>
</comment>
<keyword evidence="2" id="KW-0479">Metal-binding</keyword>
<dbReference type="NCBIfam" id="TIGR00055">
    <property type="entry name" value="uppS"/>
    <property type="match status" value="1"/>
</dbReference>
<dbReference type="EC" id="2.5.1.-" evidence="2"/>
<comment type="similarity">
    <text evidence="2">Belongs to the UPP synthase family.</text>
</comment>
<proteinExistence type="inferred from homology"/>
<dbReference type="GO" id="GO:0005829">
    <property type="term" value="C:cytosol"/>
    <property type="evidence" value="ECO:0007669"/>
    <property type="project" value="TreeGrafter"/>
</dbReference>
<feature type="binding site" evidence="2">
    <location>
        <position position="46"/>
    </location>
    <ligand>
        <name>substrate</name>
    </ligand>
</feature>
<dbReference type="GO" id="GO:0033850">
    <property type="term" value="F:Z-farnesyl diphosphate synthase activity"/>
    <property type="evidence" value="ECO:0007669"/>
    <property type="project" value="TreeGrafter"/>
</dbReference>
<dbReference type="NCBIfam" id="NF011404">
    <property type="entry name" value="PRK14829.1"/>
    <property type="match status" value="1"/>
</dbReference>
<organism evidence="3 4">
    <name type="scientific">Pseudoscardovia suis</name>
    <dbReference type="NCBI Taxonomy" id="987063"/>
    <lineage>
        <taxon>Bacteria</taxon>
        <taxon>Bacillati</taxon>
        <taxon>Actinomycetota</taxon>
        <taxon>Actinomycetes</taxon>
        <taxon>Bifidobacteriales</taxon>
        <taxon>Bifidobacteriaceae</taxon>
        <taxon>Pseudoscardovia</taxon>
    </lineage>
</organism>
<dbReference type="GO" id="GO:0030145">
    <property type="term" value="F:manganese ion binding"/>
    <property type="evidence" value="ECO:0007669"/>
    <property type="project" value="TreeGrafter"/>
</dbReference>
<feature type="binding site" evidence="2">
    <location>
        <begin position="42"/>
        <end position="45"/>
    </location>
    <ligand>
        <name>substrate</name>
    </ligand>
</feature>
<name>A0A261F190_9BIFI</name>
<feature type="binding site" evidence="2">
    <location>
        <begin position="86"/>
        <end position="88"/>
    </location>
    <ligand>
        <name>substrate</name>
    </ligand>
</feature>
<feature type="binding site" evidence="2">
    <location>
        <begin position="215"/>
        <end position="217"/>
    </location>
    <ligand>
        <name>substrate</name>
    </ligand>
</feature>
<accession>A0A261F190</accession>
<feature type="binding site" evidence="2">
    <location>
        <position position="92"/>
    </location>
    <ligand>
        <name>substrate</name>
    </ligand>
</feature>
<dbReference type="Pfam" id="PF01255">
    <property type="entry name" value="Prenyltransf"/>
    <property type="match status" value="1"/>
</dbReference>
<dbReference type="HAMAP" id="MF_01139">
    <property type="entry name" value="ISPT"/>
    <property type="match status" value="1"/>
</dbReference>
<dbReference type="RefSeq" id="WP_094690795.1">
    <property type="nucleotide sequence ID" value="NZ_MWWQ01000005.1"/>
</dbReference>
<keyword evidence="2" id="KW-0460">Magnesium</keyword>
<comment type="subunit">
    <text evidence="2">Homodimer.</text>
</comment>
<feature type="binding site" evidence="2">
    <location>
        <position position="228"/>
    </location>
    <ligand>
        <name>Mg(2+)</name>
        <dbReference type="ChEBI" id="CHEBI:18420"/>
    </ligand>
</feature>
<dbReference type="Gene3D" id="3.40.1180.10">
    <property type="entry name" value="Decaprenyl diphosphate synthase-like"/>
    <property type="match status" value="1"/>
</dbReference>
<feature type="binding site" evidence="2">
    <location>
        <position position="41"/>
    </location>
    <ligand>
        <name>Mg(2+)</name>
        <dbReference type="ChEBI" id="CHEBI:18420"/>
    </ligand>
</feature>
<feature type="active site" description="Proton acceptor" evidence="2">
    <location>
        <position position="89"/>
    </location>
</feature>
<feature type="binding site" evidence="2">
    <location>
        <position position="58"/>
    </location>
    <ligand>
        <name>substrate</name>
    </ligand>
</feature>
<feature type="binding site" evidence="2">
    <location>
        <position position="54"/>
    </location>
    <ligand>
        <name>substrate</name>
    </ligand>
</feature>
<keyword evidence="4" id="KW-1185">Reference proteome</keyword>
<dbReference type="Proteomes" id="UP000216454">
    <property type="component" value="Unassembled WGS sequence"/>
</dbReference>
<dbReference type="GO" id="GO:0008834">
    <property type="term" value="F:ditrans,polycis-undecaprenyl-diphosphate synthase [(2E,6E)-farnesyl-diphosphate specific] activity"/>
    <property type="evidence" value="ECO:0007669"/>
    <property type="project" value="TreeGrafter"/>
</dbReference>
<feature type="binding site" evidence="2">
    <location>
        <position position="209"/>
    </location>
    <ligand>
        <name>substrate</name>
    </ligand>
</feature>
<feature type="active site" evidence="2">
    <location>
        <position position="41"/>
    </location>
</feature>
<dbReference type="GO" id="GO:0016094">
    <property type="term" value="P:polyprenol biosynthetic process"/>
    <property type="evidence" value="ECO:0007669"/>
    <property type="project" value="TreeGrafter"/>
</dbReference>
<evidence type="ECO:0000313" key="4">
    <source>
        <dbReference type="Proteomes" id="UP000216454"/>
    </source>
</evidence>
<dbReference type="PANTHER" id="PTHR10291:SF0">
    <property type="entry name" value="DEHYDRODOLICHYL DIPHOSPHATE SYNTHASE 2"/>
    <property type="match status" value="1"/>
</dbReference>
<evidence type="ECO:0000256" key="1">
    <source>
        <dbReference type="ARBA" id="ARBA00022679"/>
    </source>
</evidence>
<feature type="binding site" evidence="2">
    <location>
        <position position="90"/>
    </location>
    <ligand>
        <name>substrate</name>
    </ligand>
</feature>
<dbReference type="SUPFAM" id="SSF64005">
    <property type="entry name" value="Undecaprenyl diphosphate synthase"/>
    <property type="match status" value="1"/>
</dbReference>
<dbReference type="InterPro" id="IPR036424">
    <property type="entry name" value="UPP_synth-like_sf"/>
</dbReference>
<dbReference type="CDD" id="cd00475">
    <property type="entry name" value="Cis_IPPS"/>
    <property type="match status" value="1"/>
</dbReference>
<dbReference type="AlphaFoldDB" id="A0A261F190"/>
<reference evidence="3 4" key="1">
    <citation type="journal article" date="2017" name="BMC Genomics">
        <title>Comparative genomic and phylogenomic analyses of the Bifidobacteriaceae family.</title>
        <authorList>
            <person name="Lugli G.A."/>
            <person name="Milani C."/>
            <person name="Turroni F."/>
            <person name="Duranti S."/>
            <person name="Mancabelli L."/>
            <person name="Mangifesta M."/>
            <person name="Ferrario C."/>
            <person name="Modesto M."/>
            <person name="Mattarelli P."/>
            <person name="Jiri K."/>
            <person name="van Sinderen D."/>
            <person name="Ventura M."/>
        </authorList>
    </citation>
    <scope>NUCLEOTIDE SEQUENCE [LARGE SCALE GENOMIC DNA]</scope>
    <source>
        <strain evidence="3 4">DSM 24744</strain>
    </source>
</reference>
<comment type="caution">
    <text evidence="3">The sequence shown here is derived from an EMBL/GenBank/DDBJ whole genome shotgun (WGS) entry which is preliminary data.</text>
</comment>
<keyword evidence="1 2" id="KW-0808">Transferase</keyword>
<dbReference type="GO" id="GO:0000287">
    <property type="term" value="F:magnesium ion binding"/>
    <property type="evidence" value="ECO:0007669"/>
    <property type="project" value="UniProtKB-UniRule"/>
</dbReference>
<dbReference type="EMBL" id="MWWQ01000005">
    <property type="protein sequence ID" value="OZG52871.1"/>
    <property type="molecule type" value="Genomic_DNA"/>
</dbReference>
<evidence type="ECO:0000256" key="2">
    <source>
        <dbReference type="HAMAP-Rule" id="MF_01139"/>
    </source>
</evidence>
<evidence type="ECO:0000313" key="3">
    <source>
        <dbReference type="EMBL" id="OZG52871.1"/>
    </source>
</evidence>
<dbReference type="InterPro" id="IPR001441">
    <property type="entry name" value="UPP_synth-like"/>
</dbReference>
<dbReference type="PANTHER" id="PTHR10291">
    <property type="entry name" value="DEHYDRODOLICHYL DIPHOSPHATE SYNTHASE FAMILY MEMBER"/>
    <property type="match status" value="1"/>
</dbReference>
<dbReference type="GO" id="GO:0005886">
    <property type="term" value="C:plasma membrane"/>
    <property type="evidence" value="ECO:0007669"/>
    <property type="project" value="TreeGrafter"/>
</dbReference>
<comment type="function">
    <text evidence="2">Catalyzes the condensation of isopentenyl diphosphate (IPP) with allylic pyrophosphates generating different type of terpenoids.</text>
</comment>